<sequence>MPNHALSNYVADLLSFTSAPTVRRELAVTASTIALLGVLWVIGSDPSFLLVFAVVLGLYSVLRLGLAAWKQTRQSGKARTR</sequence>
<dbReference type="RefSeq" id="WP_345726152.1">
    <property type="nucleotide sequence ID" value="NZ_BAAAYN010000002.1"/>
</dbReference>
<evidence type="ECO:0000256" key="1">
    <source>
        <dbReference type="SAM" id="Phobius"/>
    </source>
</evidence>
<evidence type="ECO:0000313" key="3">
    <source>
        <dbReference type="Proteomes" id="UP001501676"/>
    </source>
</evidence>
<protein>
    <submittedName>
        <fullName evidence="2">Uncharacterized protein</fullName>
    </submittedName>
</protein>
<keyword evidence="1" id="KW-0812">Transmembrane</keyword>
<keyword evidence="1" id="KW-1133">Transmembrane helix</keyword>
<keyword evidence="3" id="KW-1185">Reference proteome</keyword>
<proteinExistence type="predicted"/>
<feature type="transmembrane region" description="Helical" evidence="1">
    <location>
        <begin position="48"/>
        <end position="69"/>
    </location>
</feature>
<comment type="caution">
    <text evidence="2">The sequence shown here is derived from an EMBL/GenBank/DDBJ whole genome shotgun (WGS) entry which is preliminary data.</text>
</comment>
<evidence type="ECO:0000313" key="2">
    <source>
        <dbReference type="EMBL" id="GAA3382324.1"/>
    </source>
</evidence>
<dbReference type="Proteomes" id="UP001501676">
    <property type="component" value="Unassembled WGS sequence"/>
</dbReference>
<reference evidence="3" key="1">
    <citation type="journal article" date="2019" name="Int. J. Syst. Evol. Microbiol.">
        <title>The Global Catalogue of Microorganisms (GCM) 10K type strain sequencing project: providing services to taxonomists for standard genome sequencing and annotation.</title>
        <authorList>
            <consortium name="The Broad Institute Genomics Platform"/>
            <consortium name="The Broad Institute Genome Sequencing Center for Infectious Disease"/>
            <person name="Wu L."/>
            <person name="Ma J."/>
        </authorList>
    </citation>
    <scope>NUCLEOTIDE SEQUENCE [LARGE SCALE GENOMIC DNA]</scope>
    <source>
        <strain evidence="3">JCM 9458</strain>
    </source>
</reference>
<dbReference type="EMBL" id="BAAAYN010000002">
    <property type="protein sequence ID" value="GAA3382324.1"/>
    <property type="molecule type" value="Genomic_DNA"/>
</dbReference>
<accession>A0ABP6SQP3</accession>
<organism evidence="2 3">
    <name type="scientific">Cryptosporangium minutisporangium</name>
    <dbReference type="NCBI Taxonomy" id="113569"/>
    <lineage>
        <taxon>Bacteria</taxon>
        <taxon>Bacillati</taxon>
        <taxon>Actinomycetota</taxon>
        <taxon>Actinomycetes</taxon>
        <taxon>Cryptosporangiales</taxon>
        <taxon>Cryptosporangiaceae</taxon>
        <taxon>Cryptosporangium</taxon>
    </lineage>
</organism>
<gene>
    <name evidence="2" type="ORF">GCM10020369_03730</name>
</gene>
<name>A0ABP6SQP3_9ACTN</name>
<feature type="transmembrane region" description="Helical" evidence="1">
    <location>
        <begin position="26"/>
        <end position="42"/>
    </location>
</feature>
<keyword evidence="1" id="KW-0472">Membrane</keyword>